<dbReference type="EMBL" id="CP089983">
    <property type="protein sequence ID" value="WXB03104.1"/>
    <property type="molecule type" value="Genomic_DNA"/>
</dbReference>
<evidence type="ECO:0000313" key="2">
    <source>
        <dbReference type="EMBL" id="WXB03104.1"/>
    </source>
</evidence>
<organism evidence="2 3">
    <name type="scientific">Pendulispora rubella</name>
    <dbReference type="NCBI Taxonomy" id="2741070"/>
    <lineage>
        <taxon>Bacteria</taxon>
        <taxon>Pseudomonadati</taxon>
        <taxon>Myxococcota</taxon>
        <taxon>Myxococcia</taxon>
        <taxon>Myxococcales</taxon>
        <taxon>Sorangiineae</taxon>
        <taxon>Pendulisporaceae</taxon>
        <taxon>Pendulispora</taxon>
    </lineage>
</organism>
<evidence type="ECO:0008006" key="4">
    <source>
        <dbReference type="Google" id="ProtNLM"/>
    </source>
</evidence>
<keyword evidence="3" id="KW-1185">Reference proteome</keyword>
<gene>
    <name evidence="2" type="ORF">LVJ94_40130</name>
</gene>
<name>A0ABZ2L0L9_9BACT</name>
<evidence type="ECO:0000256" key="1">
    <source>
        <dbReference type="SAM" id="SignalP"/>
    </source>
</evidence>
<keyword evidence="1" id="KW-0732">Signal</keyword>
<evidence type="ECO:0000313" key="3">
    <source>
        <dbReference type="Proteomes" id="UP001374803"/>
    </source>
</evidence>
<reference evidence="2" key="1">
    <citation type="submission" date="2021-12" db="EMBL/GenBank/DDBJ databases">
        <title>Discovery of the Pendulisporaceae a myxobacterial family with distinct sporulation behavior and unique specialized metabolism.</title>
        <authorList>
            <person name="Garcia R."/>
            <person name="Popoff A."/>
            <person name="Bader C.D."/>
            <person name="Loehr J."/>
            <person name="Walesch S."/>
            <person name="Walt C."/>
            <person name="Boldt J."/>
            <person name="Bunk B."/>
            <person name="Haeckl F.J.F.P.J."/>
            <person name="Gunesch A.P."/>
            <person name="Birkelbach J."/>
            <person name="Nuebel U."/>
            <person name="Pietschmann T."/>
            <person name="Bach T."/>
            <person name="Mueller R."/>
        </authorList>
    </citation>
    <scope>NUCLEOTIDE SEQUENCE</scope>
    <source>
        <strain evidence="2">MSr11367</strain>
    </source>
</reference>
<feature type="signal peptide" evidence="1">
    <location>
        <begin position="1"/>
        <end position="21"/>
    </location>
</feature>
<proteinExistence type="predicted"/>
<accession>A0ABZ2L0L9</accession>
<dbReference type="Proteomes" id="UP001374803">
    <property type="component" value="Chromosome"/>
</dbReference>
<protein>
    <recommendedName>
        <fullName evidence="4">Lipoprotein</fullName>
    </recommendedName>
</protein>
<dbReference type="RefSeq" id="WP_394832731.1">
    <property type="nucleotide sequence ID" value="NZ_CP089929.1"/>
</dbReference>
<feature type="chain" id="PRO_5045349088" description="Lipoprotein" evidence="1">
    <location>
        <begin position="22"/>
        <end position="203"/>
    </location>
</feature>
<dbReference type="PROSITE" id="PS51257">
    <property type="entry name" value="PROKAR_LIPOPROTEIN"/>
    <property type="match status" value="1"/>
</dbReference>
<sequence>MFRKSLATAFCVPVLACLAIASTGCDDDDDWRHGDAYGGWVNSPPPPSSGTTTPILAEVDTDQTLNANPGEGVGIYTEYSTGGHWYIWWTCDTNRDKAHRPCVFDVDVHVESGKIANVRGDRLLSSDSVTASSNGTDAGAHTVTTTAVAGIVFDTDPGAVIQLTGYVDNNADSSYFFFVQNGQVNGGFTGRLTNPLRLQGSRP</sequence>